<organism evidence="2">
    <name type="scientific">uncultured Armatimonadetes bacterium</name>
    <dbReference type="NCBI Taxonomy" id="157466"/>
    <lineage>
        <taxon>Bacteria</taxon>
        <taxon>Bacillati</taxon>
        <taxon>Armatimonadota</taxon>
        <taxon>environmental samples</taxon>
    </lineage>
</organism>
<accession>A0A6J4IDI2</accession>
<reference evidence="2" key="1">
    <citation type="submission" date="2020-02" db="EMBL/GenBank/DDBJ databases">
        <authorList>
            <person name="Meier V. D."/>
        </authorList>
    </citation>
    <scope>NUCLEOTIDE SEQUENCE</scope>
    <source>
        <strain evidence="2">AVDCRST_MAG63</strain>
    </source>
</reference>
<keyword evidence="2" id="KW-0223">Dioxygenase</keyword>
<dbReference type="PANTHER" id="PTHR20883">
    <property type="entry name" value="PHYTANOYL-COA DIOXYGENASE DOMAIN CONTAINING 1"/>
    <property type="match status" value="1"/>
</dbReference>
<evidence type="ECO:0000256" key="1">
    <source>
        <dbReference type="SAM" id="MobiDB-lite"/>
    </source>
</evidence>
<gene>
    <name evidence="2" type="ORF">AVDCRST_MAG63-1725</name>
</gene>
<keyword evidence="2" id="KW-0560">Oxidoreductase</keyword>
<dbReference type="Gene3D" id="2.60.120.620">
    <property type="entry name" value="q2cbj1_9rhob like domain"/>
    <property type="match status" value="1"/>
</dbReference>
<proteinExistence type="predicted"/>
<feature type="region of interest" description="Disordered" evidence="1">
    <location>
        <begin position="265"/>
        <end position="287"/>
    </location>
</feature>
<dbReference type="SUPFAM" id="SSF51197">
    <property type="entry name" value="Clavaminate synthase-like"/>
    <property type="match status" value="1"/>
</dbReference>
<protein>
    <submittedName>
        <fullName evidence="2">Phytanoyl-CoA dioxygenase</fullName>
    </submittedName>
</protein>
<dbReference type="GO" id="GO:0016706">
    <property type="term" value="F:2-oxoglutarate-dependent dioxygenase activity"/>
    <property type="evidence" value="ECO:0007669"/>
    <property type="project" value="UniProtKB-ARBA"/>
</dbReference>
<dbReference type="Pfam" id="PF05721">
    <property type="entry name" value="PhyH"/>
    <property type="match status" value="1"/>
</dbReference>
<sequence>MTDDTPQNPLVPDQGELKDVARDLRFFPSVVRDGTVLSAAQVEAFNRDGYLKGIRIFDETEISGHRAYLDALLARVLAAGGSSYSIATAHLRYGPVYDLLTHPRIVACVRDLLGPNVVGWGAHYFCKMPRDNKPVLWHQDAVYWPLTPSKTVTVWLAIDDADVENACMRFIEGSHRFGPVTHLPSEAAEDNVLNLKVEDAERYGRAVDDVLRAGEVSLHNDLLLHGSEANTSDRRRCGLTLRYCAAEVRAILGWHKKGVVVSGEDPDGHWANAPRPEDDPPVDVTPV</sequence>
<name>A0A6J4IDI2_9BACT</name>
<dbReference type="AlphaFoldDB" id="A0A6J4IDI2"/>
<dbReference type="InterPro" id="IPR008775">
    <property type="entry name" value="Phytyl_CoA_dOase-like"/>
</dbReference>
<dbReference type="GO" id="GO:0005506">
    <property type="term" value="F:iron ion binding"/>
    <property type="evidence" value="ECO:0007669"/>
    <property type="project" value="UniProtKB-ARBA"/>
</dbReference>
<dbReference type="PANTHER" id="PTHR20883:SF48">
    <property type="entry name" value="ECTOINE DIOXYGENASE"/>
    <property type="match status" value="1"/>
</dbReference>
<evidence type="ECO:0000313" key="2">
    <source>
        <dbReference type="EMBL" id="CAA9247240.1"/>
    </source>
</evidence>
<dbReference type="EMBL" id="CADCTO010000222">
    <property type="protein sequence ID" value="CAA9247240.1"/>
    <property type="molecule type" value="Genomic_DNA"/>
</dbReference>